<dbReference type="InterPro" id="IPR011761">
    <property type="entry name" value="ATP-grasp"/>
</dbReference>
<evidence type="ECO:0000256" key="1">
    <source>
        <dbReference type="PROSITE-ProRule" id="PRU00409"/>
    </source>
</evidence>
<feature type="domain" description="ATP-grasp" evidence="2">
    <location>
        <begin position="161"/>
        <end position="357"/>
    </location>
</feature>
<proteinExistence type="predicted"/>
<dbReference type="RefSeq" id="WP_344494974.1">
    <property type="nucleotide sequence ID" value="NZ_BAAAUD010000031.1"/>
</dbReference>
<evidence type="ECO:0000259" key="2">
    <source>
        <dbReference type="PROSITE" id="PS50975"/>
    </source>
</evidence>
<dbReference type="EMBL" id="BAAAUD010000031">
    <property type="protein sequence ID" value="GAA2941507.1"/>
    <property type="molecule type" value="Genomic_DNA"/>
</dbReference>
<dbReference type="PROSITE" id="PS50975">
    <property type="entry name" value="ATP_GRASP"/>
    <property type="match status" value="1"/>
</dbReference>
<dbReference type="SUPFAM" id="SSF56059">
    <property type="entry name" value="Glutathione synthetase ATP-binding domain-like"/>
    <property type="match status" value="1"/>
</dbReference>
<evidence type="ECO:0000313" key="4">
    <source>
        <dbReference type="Proteomes" id="UP001500403"/>
    </source>
</evidence>
<accession>A0ABN3X7F0</accession>
<keyword evidence="1" id="KW-0067">ATP-binding</keyword>
<reference evidence="3 4" key="1">
    <citation type="journal article" date="2019" name="Int. J. Syst. Evol. Microbiol.">
        <title>The Global Catalogue of Microorganisms (GCM) 10K type strain sequencing project: providing services to taxonomists for standard genome sequencing and annotation.</title>
        <authorList>
            <consortium name="The Broad Institute Genomics Platform"/>
            <consortium name="The Broad Institute Genome Sequencing Center for Infectious Disease"/>
            <person name="Wu L."/>
            <person name="Ma J."/>
        </authorList>
    </citation>
    <scope>NUCLEOTIDE SEQUENCE [LARGE SCALE GENOMIC DNA]</scope>
    <source>
        <strain evidence="3 4">JCM 9088</strain>
    </source>
</reference>
<comment type="caution">
    <text evidence="3">The sequence shown here is derived from an EMBL/GenBank/DDBJ whole genome shotgun (WGS) entry which is preliminary data.</text>
</comment>
<dbReference type="Pfam" id="PF18604">
    <property type="entry name" value="PreAtp-grasp"/>
    <property type="match status" value="1"/>
</dbReference>
<keyword evidence="4" id="KW-1185">Reference proteome</keyword>
<evidence type="ECO:0000313" key="3">
    <source>
        <dbReference type="EMBL" id="GAA2941507.1"/>
    </source>
</evidence>
<name>A0ABN3X7F0_9ACTN</name>
<protein>
    <recommendedName>
        <fullName evidence="2">ATP-grasp domain-containing protein</fullName>
    </recommendedName>
</protein>
<organism evidence="3 4">
    <name type="scientific">Streptomyces enissocaesilis</name>
    <dbReference type="NCBI Taxonomy" id="332589"/>
    <lineage>
        <taxon>Bacteria</taxon>
        <taxon>Bacillati</taxon>
        <taxon>Actinomycetota</taxon>
        <taxon>Actinomycetes</taxon>
        <taxon>Kitasatosporales</taxon>
        <taxon>Streptomycetaceae</taxon>
        <taxon>Streptomyces</taxon>
        <taxon>Streptomyces rochei group</taxon>
    </lineage>
</organism>
<dbReference type="Proteomes" id="UP001500403">
    <property type="component" value="Unassembled WGS sequence"/>
</dbReference>
<dbReference type="InterPro" id="IPR041356">
    <property type="entry name" value="PGM1_C"/>
</dbReference>
<gene>
    <name evidence="3" type="ORF">GCM10010446_28390</name>
</gene>
<sequence>MPQQTSDGHGPTLVYANFVSDLALGLEASEVLDRWAEQAPRKMWLLGPGDVLLTPVPLSAAFHRYAAQLLAVCPEEMTAVVVPPRPGASMADAVRGAGLMDRIRELAQERPGIALLPTALDSSSVGFAREVGVPVAPYGTSGPTTQALRVVSSLNTKSGFRDIASTLGMRVPQGVVCRHADLRTHVEEMVEKYGEVVLKPDRSAGGHGMSFLSATQSQLPVAGPGLDGLWVVEERLEVAHSVSIQFSTGPRGSVMAYSGEMRTKEGSFIGYEAPLRGLAATAADELEQWGTKLGDHLAHHGYAGPFSLDAVVTHDGTLFANESNVRRTATTTPHAMVTRLARAAGLERPAWLLGRGRSAKTYTFMEAVRLLEDSELAWSRERREGVVFYMDEPVDGHTWRYAVISGPEDGRPAALEARLAQAMAFED</sequence>
<dbReference type="InterPro" id="IPR040754">
    <property type="entry name" value="PreAtp-grasp"/>
</dbReference>
<dbReference type="Pfam" id="PF18105">
    <property type="entry name" value="PGM1_C"/>
    <property type="match status" value="1"/>
</dbReference>
<keyword evidence="1" id="KW-0547">Nucleotide-binding</keyword>